<dbReference type="Proteomes" id="UP000013085">
    <property type="component" value="Unassembled WGS sequence"/>
</dbReference>
<dbReference type="GO" id="GO:0005975">
    <property type="term" value="P:carbohydrate metabolic process"/>
    <property type="evidence" value="ECO:0007669"/>
    <property type="project" value="InterPro"/>
</dbReference>
<dbReference type="SUPFAM" id="SSF51569">
    <property type="entry name" value="Aldolase"/>
    <property type="match status" value="1"/>
</dbReference>
<evidence type="ECO:0000256" key="1">
    <source>
        <dbReference type="ARBA" id="ARBA00023270"/>
    </source>
</evidence>
<dbReference type="InterPro" id="IPR013785">
    <property type="entry name" value="Aldolase_TIM"/>
</dbReference>
<dbReference type="PANTHER" id="PTHR10683:SF40">
    <property type="entry name" value="FRUCTOSE-6-PHOSPHATE ALDOLASE 1-RELATED"/>
    <property type="match status" value="1"/>
</dbReference>
<dbReference type="AlphaFoldDB" id="A0A0E2HUV6"/>
<organism evidence="2 3">
    <name type="scientific">[Clostridium] clostridioforme 90A8</name>
    <dbReference type="NCBI Taxonomy" id="999408"/>
    <lineage>
        <taxon>Bacteria</taxon>
        <taxon>Bacillati</taxon>
        <taxon>Bacillota</taxon>
        <taxon>Clostridia</taxon>
        <taxon>Lachnospirales</taxon>
        <taxon>Lachnospiraceae</taxon>
        <taxon>Enterocloster</taxon>
    </lineage>
</organism>
<dbReference type="EMBL" id="AGYR01000002">
    <property type="protein sequence ID" value="ENZ19927.1"/>
    <property type="molecule type" value="Genomic_DNA"/>
</dbReference>
<name>A0A0E2HUV6_9FIRM</name>
<dbReference type="PATRIC" id="fig|999408.3.peg.384"/>
<evidence type="ECO:0000313" key="3">
    <source>
        <dbReference type="Proteomes" id="UP000013085"/>
    </source>
</evidence>
<dbReference type="PANTHER" id="PTHR10683">
    <property type="entry name" value="TRANSALDOLASE"/>
    <property type="match status" value="1"/>
</dbReference>
<reference evidence="2 3" key="1">
    <citation type="submission" date="2013-01" db="EMBL/GenBank/DDBJ databases">
        <title>The Genome Sequence of Clostridium clostridioforme 90A8.</title>
        <authorList>
            <consortium name="The Broad Institute Genome Sequencing Platform"/>
            <person name="Earl A."/>
            <person name="Ward D."/>
            <person name="Feldgarden M."/>
            <person name="Gevers D."/>
            <person name="Courvalin P."/>
            <person name="Lambert T."/>
            <person name="Walker B."/>
            <person name="Young S.K."/>
            <person name="Zeng Q."/>
            <person name="Gargeya S."/>
            <person name="Fitzgerald M."/>
            <person name="Haas B."/>
            <person name="Abouelleil A."/>
            <person name="Alvarado L."/>
            <person name="Arachchi H.M."/>
            <person name="Berlin A.M."/>
            <person name="Chapman S.B."/>
            <person name="Dewar J."/>
            <person name="Goldberg J."/>
            <person name="Griggs A."/>
            <person name="Gujja S."/>
            <person name="Hansen M."/>
            <person name="Howarth C."/>
            <person name="Imamovic A."/>
            <person name="Larimer J."/>
            <person name="McCowan C."/>
            <person name="Murphy C."/>
            <person name="Neiman D."/>
            <person name="Pearson M."/>
            <person name="Priest M."/>
            <person name="Roberts A."/>
            <person name="Saif S."/>
            <person name="Shea T."/>
            <person name="Sisk P."/>
            <person name="Sykes S."/>
            <person name="Wortman J."/>
            <person name="Nusbaum C."/>
            <person name="Birren B."/>
        </authorList>
    </citation>
    <scope>NUCLEOTIDE SEQUENCE [LARGE SCALE GENOMIC DNA]</scope>
    <source>
        <strain evidence="2 3">90A8</strain>
    </source>
</reference>
<sequence length="228" mass="25266">MKYFLDSAKLDEIHYAYKTFGIDGVTTNPRHIMLSGKPFMIAITDIANWIKEEGLEGIDRFPVSVEINPHLDDADEMIEMAKKVAALSPNFAIKIPCTEAGVTAARKLEQMGIRTNVTLVFSPAQAIFAAKNGSLFVSPFIGWKEANGEDCKEYIKNIVEIYKNYGFYGKTEIICAAIRTPKQIVDCAVAGADIVTTGLAVYQDAMKHAYTHQGLETFINAWDNTITE</sequence>
<accession>A0A0E2HUV6</accession>
<comment type="caution">
    <text evidence="2">The sequence shown here is derived from an EMBL/GenBank/DDBJ whole genome shotgun (WGS) entry which is preliminary data.</text>
</comment>
<dbReference type="RefSeq" id="WP_002593272.1">
    <property type="nucleotide sequence ID" value="NZ_KB850976.1"/>
</dbReference>
<keyword evidence="1" id="KW-0704">Schiff base</keyword>
<protein>
    <submittedName>
        <fullName evidence="2">Fructose-6-phosphate aldolase</fullName>
    </submittedName>
</protein>
<dbReference type="Gene3D" id="3.20.20.70">
    <property type="entry name" value="Aldolase class I"/>
    <property type="match status" value="1"/>
</dbReference>
<evidence type="ECO:0000313" key="2">
    <source>
        <dbReference type="EMBL" id="ENZ19927.1"/>
    </source>
</evidence>
<dbReference type="InterPro" id="IPR001585">
    <property type="entry name" value="TAL/FSA"/>
</dbReference>
<gene>
    <name evidence="2" type="ORF">HMPREF1090_00348</name>
</gene>
<proteinExistence type="predicted"/>
<dbReference type="Pfam" id="PF00923">
    <property type="entry name" value="TAL_FSA"/>
    <property type="match status" value="1"/>
</dbReference>
<dbReference type="HOGENOM" id="CLU_079764_0_0_9"/>